<evidence type="ECO:0000256" key="1">
    <source>
        <dbReference type="ARBA" id="ARBA00022737"/>
    </source>
</evidence>
<feature type="repeat" description="ANK" evidence="2">
    <location>
        <begin position="1216"/>
        <end position="1238"/>
    </location>
</feature>
<dbReference type="Pfam" id="PF00023">
    <property type="entry name" value="Ank"/>
    <property type="match status" value="1"/>
</dbReference>
<dbReference type="InterPro" id="IPR029058">
    <property type="entry name" value="AB_hydrolase_fold"/>
</dbReference>
<name>A0A1L7WV59_9HELO</name>
<dbReference type="SUPFAM" id="SSF52540">
    <property type="entry name" value="P-loop containing nucleoside triphosphate hydrolases"/>
    <property type="match status" value="1"/>
</dbReference>
<feature type="repeat" description="ANK" evidence="2">
    <location>
        <begin position="1003"/>
        <end position="1026"/>
    </location>
</feature>
<dbReference type="PANTHER" id="PTHR10039">
    <property type="entry name" value="AMELOGENIN"/>
    <property type="match status" value="1"/>
</dbReference>
<dbReference type="AlphaFoldDB" id="A0A1L7WV59"/>
<evidence type="ECO:0000313" key="4">
    <source>
        <dbReference type="EMBL" id="CZR56660.1"/>
    </source>
</evidence>
<dbReference type="STRING" id="576137.A0A1L7WV59"/>
<dbReference type="Gene3D" id="1.25.40.20">
    <property type="entry name" value="Ankyrin repeat-containing domain"/>
    <property type="match status" value="2"/>
</dbReference>
<dbReference type="Gene3D" id="3.40.50.300">
    <property type="entry name" value="P-loop containing nucleotide triphosphate hydrolases"/>
    <property type="match status" value="1"/>
</dbReference>
<dbReference type="OrthoDB" id="163438at2759"/>
<dbReference type="EMBL" id="FJOG01000008">
    <property type="protein sequence ID" value="CZR56660.1"/>
    <property type="molecule type" value="Genomic_DNA"/>
</dbReference>
<gene>
    <name evidence="4" type="ORF">PAC_06549</name>
</gene>
<keyword evidence="5" id="KW-1185">Reference proteome</keyword>
<proteinExistence type="predicted"/>
<reference evidence="4 5" key="1">
    <citation type="submission" date="2016-03" db="EMBL/GenBank/DDBJ databases">
        <authorList>
            <person name="Ploux O."/>
        </authorList>
    </citation>
    <scope>NUCLEOTIDE SEQUENCE [LARGE SCALE GENOMIC DNA]</scope>
    <source>
        <strain evidence="4 5">UAMH 11012</strain>
    </source>
</reference>
<dbReference type="Pfam" id="PF13637">
    <property type="entry name" value="Ank_4"/>
    <property type="match status" value="1"/>
</dbReference>
<protein>
    <recommendedName>
        <fullName evidence="3">Nephrocystin 3-like N-terminal domain-containing protein</fullName>
    </recommendedName>
</protein>
<dbReference type="InterPro" id="IPR036770">
    <property type="entry name" value="Ankyrin_rpt-contain_sf"/>
</dbReference>
<dbReference type="InterPro" id="IPR027417">
    <property type="entry name" value="P-loop_NTPase"/>
</dbReference>
<dbReference type="SMART" id="SM00248">
    <property type="entry name" value="ANK"/>
    <property type="match status" value="10"/>
</dbReference>
<dbReference type="PANTHER" id="PTHR10039:SF17">
    <property type="entry name" value="FUNGAL STAND N-TERMINAL GOODBYE DOMAIN-CONTAINING PROTEIN-RELATED"/>
    <property type="match status" value="1"/>
</dbReference>
<keyword evidence="2" id="KW-0040">ANK repeat</keyword>
<evidence type="ECO:0000313" key="5">
    <source>
        <dbReference type="Proteomes" id="UP000184330"/>
    </source>
</evidence>
<dbReference type="InterPro" id="IPR002110">
    <property type="entry name" value="Ankyrin_rpt"/>
</dbReference>
<dbReference type="Pfam" id="PF24883">
    <property type="entry name" value="NPHP3_N"/>
    <property type="match status" value="1"/>
</dbReference>
<dbReference type="SUPFAM" id="SSF48403">
    <property type="entry name" value="Ankyrin repeat"/>
    <property type="match status" value="1"/>
</dbReference>
<sequence>MMPESHADLACSIVFVHGLQGHPQKTWSCDSLRVPLSQSSRQANRSPSRGIRKIFSRKYKEELESAQNSEANEVFWPLDLLPTDCTNARILTWGYDSQVSHFFGGPANQSNIIDHAKNLLRALRIQRLNCQGRSLIFVAHSLGGIIVKDVLHRAYEERKEPDLLEIFTSTEAILFLGTPHKGSNMAELGETIRRIASVSGVDTTDQNIRALQINGGELRRIHEQFMKLYLDDQRHFEALTFQEAKGMTGFSYLKMNQKVVETFSSSLTDTEPTQTINANHMSMCRFNGKDDEGYKQVLGEIQILLSKILKKRQYQALVAAAEIGKFKMDSSDQATTTSTAHSLNDVERKCVALLTQNTADAAEYMSTLPSRVEGTCQWILSNSQYKEWNVQKSTCLLCINGYPGSGKTILSAYLLEYLTTGKFSPGLRTTLCYFFCDEKIDTQRDGTAILRSIIHQLVIQRRSLIKHVKKACDLHGPRLYQNFNELWRTFIAIASDKRTGPISVIIDALDECEENTRERFLQDIVKLEEKSRSTDAKSPSIKFLITSRPPLGHRYTTNILQIDPSQSHVEEDLKLVIQTKVEDIAKRTRCKPDVSAYLEATLYSKADRTFLWVTLVLHLLERSFLATQKNFMRIIDELPTTLKATYERFLSDISMEYQPLATKLLNILVGSSRPLSLEEMRILIAIQSHHRTIAAVEEDAEPNMRETLQGVLGPLVRISESESKIYLVHQSLKEFLEDLSNQPDNPLSTLYGVDFGKAHSLLAEACASYLLLEDFNEDLFSSDQIVNTYSPTSPVAMSPEDADVEHLWDGYALGEDTLFKEPEASETEACISIAARYALFEYGARHWAEHFREASKSNAPASDLQKSVTTLSDGVQTQGMNWLRFYWNQAESETSLPMNFVPLLIASYFGHLTTVELILSKEPGTAPDLGARAIYWASRMGRNAVVDRLLRENFNPDLEIVTGQTALIAAVTLGHLAVVKHFLEDDGAIPGQGGYRVNHAAIRGRTPLSIAASNGSVDIVRILLQHPQIQPDIVSSDHRTPLHWAVCGKYLDIVQMLLTDNRISVNRVDREGRNVLSLAAEAGDNEIVKYLISFTQLRADEPDNEGRTAFSWAAGAGHLETVRLLRRSCAISTKSMPARIDIGKRDNAGRNPLSWACGAGHCNVVEYLIRHNRQGVDTADLDGWAPLAWALFSHNPKVVRLLLDSGFVDVNKKDANGRSPLSFAVDYGYLDVVKVLLSVEGIEVSSTNDRGWTPLSYAANRPDIAKLLEEALQVGPE</sequence>
<evidence type="ECO:0000256" key="2">
    <source>
        <dbReference type="PROSITE-ProRule" id="PRU00023"/>
    </source>
</evidence>
<dbReference type="Proteomes" id="UP000184330">
    <property type="component" value="Unassembled WGS sequence"/>
</dbReference>
<feature type="domain" description="Nephrocystin 3-like N-terminal" evidence="3">
    <location>
        <begin position="374"/>
        <end position="548"/>
    </location>
</feature>
<accession>A0A1L7WV59</accession>
<dbReference type="PROSITE" id="PS50088">
    <property type="entry name" value="ANK_REPEAT"/>
    <property type="match status" value="2"/>
</dbReference>
<evidence type="ECO:0000259" key="3">
    <source>
        <dbReference type="Pfam" id="PF24883"/>
    </source>
</evidence>
<dbReference type="SUPFAM" id="SSF53474">
    <property type="entry name" value="alpha/beta-Hydrolases"/>
    <property type="match status" value="1"/>
</dbReference>
<keyword evidence="1" id="KW-0677">Repeat</keyword>
<dbReference type="InterPro" id="IPR056884">
    <property type="entry name" value="NPHP3-like_N"/>
</dbReference>
<organism evidence="4 5">
    <name type="scientific">Phialocephala subalpina</name>
    <dbReference type="NCBI Taxonomy" id="576137"/>
    <lineage>
        <taxon>Eukaryota</taxon>
        <taxon>Fungi</taxon>
        <taxon>Dikarya</taxon>
        <taxon>Ascomycota</taxon>
        <taxon>Pezizomycotina</taxon>
        <taxon>Leotiomycetes</taxon>
        <taxon>Helotiales</taxon>
        <taxon>Mollisiaceae</taxon>
        <taxon>Phialocephala</taxon>
        <taxon>Phialocephala fortinii species complex</taxon>
    </lineage>
</organism>
<dbReference type="Pfam" id="PF12796">
    <property type="entry name" value="Ank_2"/>
    <property type="match status" value="3"/>
</dbReference>
<dbReference type="PROSITE" id="PS50297">
    <property type="entry name" value="ANK_REP_REGION"/>
    <property type="match status" value="2"/>
</dbReference>
<dbReference type="Gene3D" id="3.40.50.1820">
    <property type="entry name" value="alpha/beta hydrolase"/>
    <property type="match status" value="1"/>
</dbReference>